<accession>A0ABN2ND14</accession>
<dbReference type="EMBL" id="BAAAQK010000018">
    <property type="protein sequence ID" value="GAA1861985.1"/>
    <property type="molecule type" value="Genomic_DNA"/>
</dbReference>
<protein>
    <recommendedName>
        <fullName evidence="3">DUF3052 domain-containing protein</fullName>
    </recommendedName>
</protein>
<sequence length="136" mass="14359">MTGYSGTPLAKKLGIRAGFALIGAPSGWEIPDLPPEAEPAEATDAGVVVAFCPDRAALAGVLDDLAAAVFPDRALWIAWPRKAGGHISDLDENGIREHALPVGLVDVKVAALDQDWSGLKLVWRKELRVVAATRKA</sequence>
<evidence type="ECO:0000313" key="2">
    <source>
        <dbReference type="Proteomes" id="UP001500449"/>
    </source>
</evidence>
<dbReference type="Proteomes" id="UP001500449">
    <property type="component" value="Unassembled WGS sequence"/>
</dbReference>
<organism evidence="1 2">
    <name type="scientific">Pseudonocardia ailaonensis</name>
    <dbReference type="NCBI Taxonomy" id="367279"/>
    <lineage>
        <taxon>Bacteria</taxon>
        <taxon>Bacillati</taxon>
        <taxon>Actinomycetota</taxon>
        <taxon>Actinomycetes</taxon>
        <taxon>Pseudonocardiales</taxon>
        <taxon>Pseudonocardiaceae</taxon>
        <taxon>Pseudonocardia</taxon>
    </lineage>
</organism>
<keyword evidence="2" id="KW-1185">Reference proteome</keyword>
<comment type="caution">
    <text evidence="1">The sequence shown here is derived from an EMBL/GenBank/DDBJ whole genome shotgun (WGS) entry which is preliminary data.</text>
</comment>
<reference evidence="1 2" key="1">
    <citation type="journal article" date="2019" name="Int. J. Syst. Evol. Microbiol.">
        <title>The Global Catalogue of Microorganisms (GCM) 10K type strain sequencing project: providing services to taxonomists for standard genome sequencing and annotation.</title>
        <authorList>
            <consortium name="The Broad Institute Genomics Platform"/>
            <consortium name="The Broad Institute Genome Sequencing Center for Infectious Disease"/>
            <person name="Wu L."/>
            <person name="Ma J."/>
        </authorList>
    </citation>
    <scope>NUCLEOTIDE SEQUENCE [LARGE SCALE GENOMIC DNA]</scope>
    <source>
        <strain evidence="1 2">JCM 16009</strain>
    </source>
</reference>
<proteinExistence type="predicted"/>
<evidence type="ECO:0000313" key="1">
    <source>
        <dbReference type="EMBL" id="GAA1861985.1"/>
    </source>
</evidence>
<gene>
    <name evidence="1" type="ORF">GCM10009836_47820</name>
</gene>
<dbReference type="RefSeq" id="WP_344421141.1">
    <property type="nucleotide sequence ID" value="NZ_BAAAQK010000018.1"/>
</dbReference>
<name>A0ABN2ND14_9PSEU</name>
<evidence type="ECO:0008006" key="3">
    <source>
        <dbReference type="Google" id="ProtNLM"/>
    </source>
</evidence>